<organism evidence="1 2">
    <name type="scientific">Rattus norvegicus</name>
    <name type="common">Rat</name>
    <dbReference type="NCBI Taxonomy" id="10116"/>
    <lineage>
        <taxon>Eukaryota</taxon>
        <taxon>Metazoa</taxon>
        <taxon>Chordata</taxon>
        <taxon>Craniata</taxon>
        <taxon>Vertebrata</taxon>
        <taxon>Euteleostomi</taxon>
        <taxon>Mammalia</taxon>
        <taxon>Eutheria</taxon>
        <taxon>Euarchontoglires</taxon>
        <taxon>Glires</taxon>
        <taxon>Rodentia</taxon>
        <taxon>Myomorpha</taxon>
        <taxon>Muroidea</taxon>
        <taxon>Muridae</taxon>
        <taxon>Murinae</taxon>
        <taxon>Rattus</taxon>
    </lineage>
</organism>
<dbReference type="EMBL" id="CH473972">
    <property type="protein sequence ID" value="EDL92608.1"/>
    <property type="molecule type" value="Genomic_DNA"/>
</dbReference>
<dbReference type="AlphaFoldDB" id="A6IZD0"/>
<gene>
    <name evidence="1" type="ORF">rCG_51424</name>
</gene>
<reference evidence="2" key="1">
    <citation type="submission" date="2005-09" db="EMBL/GenBank/DDBJ databases">
        <authorList>
            <person name="Mural R.J."/>
            <person name="Li P.W."/>
            <person name="Adams M.D."/>
            <person name="Amanatides P.G."/>
            <person name="Baden-Tillson H."/>
            <person name="Barnstead M."/>
            <person name="Chin S.H."/>
            <person name="Dew I."/>
            <person name="Evans C.A."/>
            <person name="Ferriera S."/>
            <person name="Flanigan M."/>
            <person name="Fosler C."/>
            <person name="Glodek A."/>
            <person name="Gu Z."/>
            <person name="Holt R.A."/>
            <person name="Jennings D."/>
            <person name="Kraft C.L."/>
            <person name="Lu F."/>
            <person name="Nguyen T."/>
            <person name="Nusskern D.R."/>
            <person name="Pfannkoch C.M."/>
            <person name="Sitter C."/>
            <person name="Sutton G.G."/>
            <person name="Venter J.C."/>
            <person name="Wang Z."/>
            <person name="Woodage T."/>
            <person name="Zheng X.H."/>
            <person name="Zhong F."/>
        </authorList>
    </citation>
    <scope>NUCLEOTIDE SEQUENCE [LARGE SCALE GENOMIC DNA]</scope>
    <source>
        <strain>BN</strain>
        <strain evidence="2">Sprague-Dawley</strain>
    </source>
</reference>
<name>A6IZD0_RAT</name>
<dbReference type="Proteomes" id="UP000234681">
    <property type="component" value="Chromosome 19"/>
</dbReference>
<accession>A6IZD0</accession>
<proteinExistence type="predicted"/>
<feature type="non-terminal residue" evidence="1">
    <location>
        <position position="54"/>
    </location>
</feature>
<evidence type="ECO:0000313" key="2">
    <source>
        <dbReference type="Proteomes" id="UP000234681"/>
    </source>
</evidence>
<evidence type="ECO:0000313" key="1">
    <source>
        <dbReference type="EMBL" id="EDL92608.1"/>
    </source>
</evidence>
<sequence length="54" mass="6252">MDSRDLASFGHHSGTVIKDLNHEEELVPGRMTRNQIYKWEQGVKSKFMCRIMSG</sequence>
<protein>
    <submittedName>
        <fullName evidence="1">RCG51424</fullName>
    </submittedName>
</protein>